<keyword evidence="3" id="KW-1185">Reference proteome</keyword>
<protein>
    <recommendedName>
        <fullName evidence="4">CST complex subunit Stn1 N-terminal domain-containing protein</fullName>
    </recommendedName>
</protein>
<dbReference type="AlphaFoldDB" id="A0A0P1BCX9"/>
<organism evidence="2 3">
    <name type="scientific">Ceraceosorus bombacis</name>
    <dbReference type="NCBI Taxonomy" id="401625"/>
    <lineage>
        <taxon>Eukaryota</taxon>
        <taxon>Fungi</taxon>
        <taxon>Dikarya</taxon>
        <taxon>Basidiomycota</taxon>
        <taxon>Ustilaginomycotina</taxon>
        <taxon>Exobasidiomycetes</taxon>
        <taxon>Ceraceosorales</taxon>
        <taxon>Ceraceosoraceae</taxon>
        <taxon>Ceraceosorus</taxon>
    </lineage>
</organism>
<name>A0A0P1BCX9_9BASI</name>
<reference evidence="3" key="1">
    <citation type="submission" date="2014-09" db="EMBL/GenBank/DDBJ databases">
        <authorList>
            <person name="Sharma Rahul"/>
            <person name="Thines Marco"/>
        </authorList>
    </citation>
    <scope>NUCLEOTIDE SEQUENCE [LARGE SCALE GENOMIC DNA]</scope>
</reference>
<sequence length="578" mass="64251">MALAGPSKAAPPSQLRDPLTLRALHSWSSSPLTAILCSCIEARDLLSNVLCEQEATPLCLHLGQRPTKFVNVVGMCVGCETREGWTKLWVDDGTAVLPLLHYHSLVIDAEVAAEQVEEPGQTCTVHTKPDEGKKRARDASIGDIHKEHLGLLRNAPKQDWAGVPPEYWPREPPKPPSGSKTAGNPDAAERERTGAAAAARAYVDVGHVIRVCGRVKRFPWGIGLEVGKRRWGNGGGGGFVEIVVDPNAEARHVLATMTARETYRKPFVIPQEVSRNAERLSQATRRPHSIIRRSLAPFGEHASSHKTRDALARDLTPPPQWGARRHQVAFLEAAPPRFNPSRVQTSAKGKVREGNSICSPLRRSLRSPKNALDIREEPRPRRSPQAGRRRLIDDMDDVHTIRPMKEAGVGGRTRPKILCGNGSVLRPETLISAVSTSSTSSRRGNRHLKHHSALPDSKINEGLFRLHVEMWITKRAASGSSPESPFTSSDLQQVAELRDLAFRLVRILLRRRLRNRCGKTSADADRLDTECALSSEELENKVRRLFDWTLTQMQEERSIVAIEDRGPERVQQWKMAKH</sequence>
<dbReference type="Gene3D" id="2.40.50.140">
    <property type="entry name" value="Nucleic acid-binding proteins"/>
    <property type="match status" value="1"/>
</dbReference>
<accession>A0A0P1BCX9</accession>
<proteinExistence type="predicted"/>
<evidence type="ECO:0008006" key="4">
    <source>
        <dbReference type="Google" id="ProtNLM"/>
    </source>
</evidence>
<evidence type="ECO:0000313" key="2">
    <source>
        <dbReference type="EMBL" id="CEH13891.1"/>
    </source>
</evidence>
<dbReference type="OrthoDB" id="10324669at2759"/>
<dbReference type="InterPro" id="IPR012340">
    <property type="entry name" value="NA-bd_OB-fold"/>
</dbReference>
<feature type="region of interest" description="Disordered" evidence="1">
    <location>
        <begin position="339"/>
        <end position="391"/>
    </location>
</feature>
<dbReference type="STRING" id="401625.A0A0P1BCX9"/>
<dbReference type="EMBL" id="CCYA01000233">
    <property type="protein sequence ID" value="CEH13891.1"/>
    <property type="molecule type" value="Genomic_DNA"/>
</dbReference>
<feature type="region of interest" description="Disordered" evidence="1">
    <location>
        <begin position="155"/>
        <end position="193"/>
    </location>
</feature>
<dbReference type="Proteomes" id="UP000054845">
    <property type="component" value="Unassembled WGS sequence"/>
</dbReference>
<evidence type="ECO:0000256" key="1">
    <source>
        <dbReference type="SAM" id="MobiDB-lite"/>
    </source>
</evidence>
<evidence type="ECO:0000313" key="3">
    <source>
        <dbReference type="Proteomes" id="UP000054845"/>
    </source>
</evidence>